<organism evidence="1 2">
    <name type="scientific">Candidatus Magnetobacterium bavaricum</name>
    <dbReference type="NCBI Taxonomy" id="29290"/>
    <lineage>
        <taxon>Bacteria</taxon>
        <taxon>Pseudomonadati</taxon>
        <taxon>Nitrospirota</taxon>
        <taxon>Thermodesulfovibrionia</taxon>
        <taxon>Thermodesulfovibrionales</taxon>
        <taxon>Candidatus Magnetobacteriaceae</taxon>
        <taxon>Candidatus Magnetobacterium</taxon>
    </lineage>
</organism>
<evidence type="ECO:0000313" key="1">
    <source>
        <dbReference type="EMBL" id="KJU82406.1"/>
    </source>
</evidence>
<evidence type="ECO:0000313" key="2">
    <source>
        <dbReference type="Proteomes" id="UP000033423"/>
    </source>
</evidence>
<dbReference type="Proteomes" id="UP000033423">
    <property type="component" value="Unassembled WGS sequence"/>
</dbReference>
<name>A0A0F3GKJ7_9BACT</name>
<protein>
    <recommendedName>
        <fullName evidence="3">Motility protein</fullName>
    </recommendedName>
</protein>
<accession>A0A0F3GKJ7</accession>
<proteinExistence type="predicted"/>
<dbReference type="AlphaFoldDB" id="A0A0F3GKJ7"/>
<reference evidence="1 2" key="1">
    <citation type="submission" date="2015-02" db="EMBL/GenBank/DDBJ databases">
        <title>Single-cell genomics of uncultivated deep-branching MTB reveals a conserved set of magnetosome genes.</title>
        <authorList>
            <person name="Kolinko S."/>
            <person name="Richter M."/>
            <person name="Glockner F.O."/>
            <person name="Brachmann A."/>
            <person name="Schuler D."/>
        </authorList>
    </citation>
    <scope>NUCLEOTIDE SEQUENCE [LARGE SCALE GENOMIC DNA]</scope>
    <source>
        <strain evidence="1">TM-1</strain>
    </source>
</reference>
<evidence type="ECO:0008006" key="3">
    <source>
        <dbReference type="Google" id="ProtNLM"/>
    </source>
</evidence>
<keyword evidence="2" id="KW-1185">Reference proteome</keyword>
<comment type="caution">
    <text evidence="1">The sequence shown here is derived from an EMBL/GenBank/DDBJ whole genome shotgun (WGS) entry which is preliminary data.</text>
</comment>
<sequence length="59" mass="6218">MEKISQMVMQNTQSTVGVYVARKGLDVMEMQGQMAVALINSAGNAANPAGTGTLVNKYV</sequence>
<gene>
    <name evidence="1" type="ORF">MBAV_005399</name>
</gene>
<dbReference type="EMBL" id="LACI01002329">
    <property type="protein sequence ID" value="KJU82406.1"/>
    <property type="molecule type" value="Genomic_DNA"/>
</dbReference>